<sequence>MKLRSGRIISEPKPSVVMKPDVIMIDLTIDEIPKSADPNAPYTFKNPRPQEFSLPYPLVKYITMKATSFKAWRKLISTCKYFYARNPVIPIRDCQKSKYNDYEWSLSWTFGKYKLIDLRNISCKFWLHGHLYSDETTSHSFLAPKVFRYDPNSLTLHSQIILYDEYQRLTSGKMIEYLYFCDVNVIYPDGSPVALDKLLKNLSNAKKITL</sequence>
<dbReference type="Proteomes" id="UP000887579">
    <property type="component" value="Unplaced"/>
</dbReference>
<name>A0AC34GVV4_9BILA</name>
<reference evidence="2" key="1">
    <citation type="submission" date="2022-11" db="UniProtKB">
        <authorList>
            <consortium name="WormBaseParasite"/>
        </authorList>
    </citation>
    <scope>IDENTIFICATION</scope>
</reference>
<organism evidence="1 2">
    <name type="scientific">Panagrolaimus sp. ES5</name>
    <dbReference type="NCBI Taxonomy" id="591445"/>
    <lineage>
        <taxon>Eukaryota</taxon>
        <taxon>Metazoa</taxon>
        <taxon>Ecdysozoa</taxon>
        <taxon>Nematoda</taxon>
        <taxon>Chromadorea</taxon>
        <taxon>Rhabditida</taxon>
        <taxon>Tylenchina</taxon>
        <taxon>Panagrolaimomorpha</taxon>
        <taxon>Panagrolaimoidea</taxon>
        <taxon>Panagrolaimidae</taxon>
        <taxon>Panagrolaimus</taxon>
    </lineage>
</organism>
<accession>A0AC34GVV4</accession>
<evidence type="ECO:0000313" key="2">
    <source>
        <dbReference type="WBParaSite" id="ES5_v2.g8784.t1"/>
    </source>
</evidence>
<dbReference type="WBParaSite" id="ES5_v2.g8784.t1">
    <property type="protein sequence ID" value="ES5_v2.g8784.t1"/>
    <property type="gene ID" value="ES5_v2.g8784"/>
</dbReference>
<protein>
    <submittedName>
        <fullName evidence="2">Uncharacterized protein</fullName>
    </submittedName>
</protein>
<evidence type="ECO:0000313" key="1">
    <source>
        <dbReference type="Proteomes" id="UP000887579"/>
    </source>
</evidence>
<proteinExistence type="predicted"/>